<dbReference type="InterPro" id="IPR015943">
    <property type="entry name" value="WD40/YVTN_repeat-like_dom_sf"/>
</dbReference>
<sequence length="135" mass="13517">MTPATLPVAAATGVVVSPDGRHVYVASDTSPGTIKIFDVNTATGDLVANGSVTGGDSAWDLALSPDGSKLFVIGGRSRVGDNLFTFSVDVSSGALNFMSSASAGLDPWGIVVTGSKIPVTTPTTDSAALVLKFTG</sequence>
<dbReference type="InterPro" id="IPR019405">
    <property type="entry name" value="Lactonase_7-beta_prop"/>
</dbReference>
<organism evidence="1">
    <name type="scientific">freshwater metagenome</name>
    <dbReference type="NCBI Taxonomy" id="449393"/>
    <lineage>
        <taxon>unclassified sequences</taxon>
        <taxon>metagenomes</taxon>
        <taxon>ecological metagenomes</taxon>
    </lineage>
</organism>
<dbReference type="EMBL" id="CAEZYK010000095">
    <property type="protein sequence ID" value="CAB4731851.1"/>
    <property type="molecule type" value="Genomic_DNA"/>
</dbReference>
<proteinExistence type="predicted"/>
<dbReference type="Gene3D" id="2.130.10.10">
    <property type="entry name" value="YVTN repeat-like/Quinoprotein amine dehydrogenase"/>
    <property type="match status" value="1"/>
</dbReference>
<dbReference type="AlphaFoldDB" id="A0A6J6SAB9"/>
<gene>
    <name evidence="1" type="ORF">UFOPK2683_01334</name>
</gene>
<reference evidence="1" key="1">
    <citation type="submission" date="2020-05" db="EMBL/GenBank/DDBJ databases">
        <authorList>
            <person name="Chiriac C."/>
            <person name="Salcher M."/>
            <person name="Ghai R."/>
            <person name="Kavagutti S V."/>
        </authorList>
    </citation>
    <scope>NUCLEOTIDE SEQUENCE</scope>
</reference>
<protein>
    <submittedName>
        <fullName evidence="1">Unannotated protein</fullName>
    </submittedName>
</protein>
<accession>A0A6J6SAB9</accession>
<name>A0A6J6SAB9_9ZZZZ</name>
<dbReference type="Pfam" id="PF10282">
    <property type="entry name" value="Lactonase"/>
    <property type="match status" value="1"/>
</dbReference>
<dbReference type="SUPFAM" id="SSF82171">
    <property type="entry name" value="DPP6 N-terminal domain-like"/>
    <property type="match status" value="1"/>
</dbReference>
<evidence type="ECO:0000313" key="1">
    <source>
        <dbReference type="EMBL" id="CAB4731851.1"/>
    </source>
</evidence>